<comment type="caution">
    <text evidence="1">The sequence shown here is derived from an EMBL/GenBank/DDBJ whole genome shotgun (WGS) entry which is preliminary data.</text>
</comment>
<sequence>MVFRCSVFVPMFCSATRAALDKKRAGIRLRNGAQICGSNPPISLIFCVGNRTSISFRGHITMVNKLDLRQEMKKMLRVKTAILLRSPGDSLADIVASDREAFSGIRVLFASDEGGVPLQALGRSDNPNVPVAPLFSGKGIFAFSDAIERQMRSGSAPLEFPFFSLLDTNFLTELPGFFRHEKSKHREKVRATLQFIEDQSGRGFDWTFATLENLREVVKPNNPWPYQKVAAAKMFDAMMHLPEVRDRVLKGHAEQIKDYIPAAEEMWDAFLTNGEAWACIQRRDMMQSIILRAMLECWNGQGVDDGIRCLVDFCLDNFDLMPLKELYFGWKALSGFADKQSRMPIFDEPALRNPNGDSNDRISALAWDLYMFRHCETLMTEKKGNQFMIPVVTTLDDGLLKAIKSCPLRALVIHDEARKVEAIFDDEMDFANCLDRALSDETKARINNPERMVRPKRISKHDLSYLINSLESEVKKAANARSQPGSHH</sequence>
<dbReference type="EMBL" id="MOBN01000041">
    <property type="protein sequence ID" value="RON22264.1"/>
    <property type="molecule type" value="Genomic_DNA"/>
</dbReference>
<proteinExistence type="predicted"/>
<reference evidence="1 2" key="1">
    <citation type="submission" date="2016-10" db="EMBL/GenBank/DDBJ databases">
        <title>Comparative genome analysis of multiple Pseudomonas spp. focuses on biocontrol and plant growth promoting traits.</title>
        <authorList>
            <person name="Tao X.-Y."/>
            <person name="Taylor C.G."/>
        </authorList>
    </citation>
    <scope>NUCLEOTIDE SEQUENCE [LARGE SCALE GENOMIC DNA]</scope>
    <source>
        <strain evidence="1 2">48C10</strain>
    </source>
</reference>
<dbReference type="AlphaFoldDB" id="A0A423IA61"/>
<gene>
    <name evidence="1" type="ORF">BK663_24525</name>
</gene>
<organism evidence="1 2">
    <name type="scientific">Pseudomonas lini</name>
    <dbReference type="NCBI Taxonomy" id="163011"/>
    <lineage>
        <taxon>Bacteria</taxon>
        <taxon>Pseudomonadati</taxon>
        <taxon>Pseudomonadota</taxon>
        <taxon>Gammaproteobacteria</taxon>
        <taxon>Pseudomonadales</taxon>
        <taxon>Pseudomonadaceae</taxon>
        <taxon>Pseudomonas</taxon>
    </lineage>
</organism>
<accession>A0A423IA61</accession>
<evidence type="ECO:0000313" key="1">
    <source>
        <dbReference type="EMBL" id="RON22264.1"/>
    </source>
</evidence>
<protein>
    <submittedName>
        <fullName evidence="1">Uncharacterized protein</fullName>
    </submittedName>
</protein>
<dbReference type="Proteomes" id="UP000284168">
    <property type="component" value="Unassembled WGS sequence"/>
</dbReference>
<evidence type="ECO:0000313" key="2">
    <source>
        <dbReference type="Proteomes" id="UP000284168"/>
    </source>
</evidence>
<name>A0A423IA61_9PSED</name>